<dbReference type="Proteomes" id="UP001062846">
    <property type="component" value="Chromosome 4"/>
</dbReference>
<comment type="caution">
    <text evidence="1">The sequence shown here is derived from an EMBL/GenBank/DDBJ whole genome shotgun (WGS) entry which is preliminary data.</text>
</comment>
<sequence length="92" mass="10297">MDYFAPIIVSILHEDDLDAHQIVDPTIWTTMAETEDSSKNDLCSLLAFQLGALPVKYIGAPRISTKHTAITCKSLFDKVDAKIRGWANRYLS</sequence>
<evidence type="ECO:0000313" key="1">
    <source>
        <dbReference type="EMBL" id="KAI8561297.1"/>
    </source>
</evidence>
<organism evidence="1 2">
    <name type="scientific">Rhododendron molle</name>
    <name type="common">Chinese azalea</name>
    <name type="synonym">Azalea mollis</name>
    <dbReference type="NCBI Taxonomy" id="49168"/>
    <lineage>
        <taxon>Eukaryota</taxon>
        <taxon>Viridiplantae</taxon>
        <taxon>Streptophyta</taxon>
        <taxon>Embryophyta</taxon>
        <taxon>Tracheophyta</taxon>
        <taxon>Spermatophyta</taxon>
        <taxon>Magnoliopsida</taxon>
        <taxon>eudicotyledons</taxon>
        <taxon>Gunneridae</taxon>
        <taxon>Pentapetalae</taxon>
        <taxon>asterids</taxon>
        <taxon>Ericales</taxon>
        <taxon>Ericaceae</taxon>
        <taxon>Ericoideae</taxon>
        <taxon>Rhodoreae</taxon>
        <taxon>Rhododendron</taxon>
    </lineage>
</organism>
<dbReference type="EMBL" id="CM046391">
    <property type="protein sequence ID" value="KAI8561297.1"/>
    <property type="molecule type" value="Genomic_DNA"/>
</dbReference>
<keyword evidence="2" id="KW-1185">Reference proteome</keyword>
<reference evidence="1" key="1">
    <citation type="submission" date="2022-02" db="EMBL/GenBank/DDBJ databases">
        <title>Plant Genome Project.</title>
        <authorList>
            <person name="Zhang R.-G."/>
        </authorList>
    </citation>
    <scope>NUCLEOTIDE SEQUENCE</scope>
    <source>
        <strain evidence="1">AT1</strain>
    </source>
</reference>
<proteinExistence type="predicted"/>
<name>A0ACC0P9A2_RHOML</name>
<gene>
    <name evidence="1" type="ORF">RHMOL_Rhmol04G0327800</name>
</gene>
<accession>A0ACC0P9A2</accession>
<protein>
    <submittedName>
        <fullName evidence="1">Uncharacterized protein</fullName>
    </submittedName>
</protein>
<evidence type="ECO:0000313" key="2">
    <source>
        <dbReference type="Proteomes" id="UP001062846"/>
    </source>
</evidence>